<proteinExistence type="predicted"/>
<accession>A0ABY2HE57</accession>
<reference evidence="2 3" key="1">
    <citation type="submission" date="2018-01" db="EMBL/GenBank/DDBJ databases">
        <title>Genome characterization of the sugarcane-associated fungus Trichoderma ghanense CCMA-1212 and their application in lignocelulose bioconversion.</title>
        <authorList>
            <person name="Steindorff A.S."/>
            <person name="Mendes T.D."/>
            <person name="Vilela E.S.D."/>
            <person name="Rodrigues D.S."/>
            <person name="Formighieri E.F."/>
            <person name="Melo I.S."/>
            <person name="Favaro L.C.L."/>
        </authorList>
    </citation>
    <scope>NUCLEOTIDE SEQUENCE [LARGE SCALE GENOMIC DNA]</scope>
    <source>
        <strain evidence="2 3">CCMA-1212</strain>
    </source>
</reference>
<evidence type="ECO:0000313" key="2">
    <source>
        <dbReference type="EMBL" id="TFB06578.1"/>
    </source>
</evidence>
<gene>
    <name evidence="2" type="ORF">CCMA1212_000526</name>
</gene>
<dbReference type="EMBL" id="PPTA01000001">
    <property type="protein sequence ID" value="TFB06578.1"/>
    <property type="molecule type" value="Genomic_DNA"/>
</dbReference>
<sequence>LVIQPLIQTCNNQQYISRPSPSLQNTRQSIRAQHEQLGAYSTHAARAIDWRPAPGLISRHSPKETQASNEVKSCRAGTEAKGAHLLFDLAAGCLWARPHWLTTPGLHSLETNRMGISLPWDLGLGTGDWRIGIDSRGQSSGSRPAAACGAEGGYEGQAREAGISRQTRANRGH</sequence>
<name>A0ABY2HE57_9HYPO</name>
<dbReference type="GeneID" id="300572442"/>
<dbReference type="Proteomes" id="UP001642720">
    <property type="component" value="Unassembled WGS sequence"/>
</dbReference>
<protein>
    <submittedName>
        <fullName evidence="2">Uncharacterized protein</fullName>
    </submittedName>
</protein>
<organism evidence="2 3">
    <name type="scientific">Trichoderma ghanense</name>
    <dbReference type="NCBI Taxonomy" id="65468"/>
    <lineage>
        <taxon>Eukaryota</taxon>
        <taxon>Fungi</taxon>
        <taxon>Dikarya</taxon>
        <taxon>Ascomycota</taxon>
        <taxon>Pezizomycotina</taxon>
        <taxon>Sordariomycetes</taxon>
        <taxon>Hypocreomycetidae</taxon>
        <taxon>Hypocreales</taxon>
        <taxon>Hypocreaceae</taxon>
        <taxon>Trichoderma</taxon>
    </lineage>
</organism>
<feature type="region of interest" description="Disordered" evidence="1">
    <location>
        <begin position="135"/>
        <end position="173"/>
    </location>
</feature>
<evidence type="ECO:0000256" key="1">
    <source>
        <dbReference type="SAM" id="MobiDB-lite"/>
    </source>
</evidence>
<keyword evidence="3" id="KW-1185">Reference proteome</keyword>
<dbReference type="RefSeq" id="XP_073562779.1">
    <property type="nucleotide sequence ID" value="XM_073697992.1"/>
</dbReference>
<evidence type="ECO:0000313" key="3">
    <source>
        <dbReference type="Proteomes" id="UP001642720"/>
    </source>
</evidence>
<feature type="non-terminal residue" evidence="2">
    <location>
        <position position="1"/>
    </location>
</feature>
<comment type="caution">
    <text evidence="2">The sequence shown here is derived from an EMBL/GenBank/DDBJ whole genome shotgun (WGS) entry which is preliminary data.</text>
</comment>